<evidence type="ECO:0000259" key="1">
    <source>
        <dbReference type="Pfam" id="PF01636"/>
    </source>
</evidence>
<dbReference type="InterPro" id="IPR002575">
    <property type="entry name" value="Aminoglycoside_PTrfase"/>
</dbReference>
<feature type="domain" description="Aminoglycoside phosphotransferase" evidence="1">
    <location>
        <begin position="36"/>
        <end position="222"/>
    </location>
</feature>
<dbReference type="Proteomes" id="UP000624183">
    <property type="component" value="Unassembled WGS sequence"/>
</dbReference>
<dbReference type="Pfam" id="PF01636">
    <property type="entry name" value="APH"/>
    <property type="match status" value="1"/>
</dbReference>
<dbReference type="Gene3D" id="3.90.1200.10">
    <property type="match status" value="1"/>
</dbReference>
<dbReference type="InterPro" id="IPR011009">
    <property type="entry name" value="Kinase-like_dom_sf"/>
</dbReference>
<proteinExistence type="predicted"/>
<evidence type="ECO:0000313" key="2">
    <source>
        <dbReference type="EMBL" id="GGZ43634.1"/>
    </source>
</evidence>
<keyword evidence="3" id="KW-1185">Reference proteome</keyword>
<dbReference type="SUPFAM" id="SSF56112">
    <property type="entry name" value="Protein kinase-like (PK-like)"/>
    <property type="match status" value="1"/>
</dbReference>
<sequence length="358" mass="38644">MARLVRMLNRLPFDEALRSTVGVPERSKLLDSSPRSRVWRVRLADRSQVIVKQITDGGDPGADADTRFAREVAGLRLAGRAVGPAVAPAVLATDPPSRVMVLEYVDDLGRTDDWMPGYAEALARLHALTGPADGGALPAWSGPTAADAESFLALARALDVPVPSVVLDELAALLARLDPTPHHALLHGDPCPGNDLRTADGVRFVDFERASLGNGLVELAYFRIGFPTCWCAMSVAAAPLAEVETIYRTTWRGLTGRDVPGDLADACAGWLIQGDALVERAHRGTVDQFARVPTEDFRWGRVSARERLVHRLGVVAAMTRDHDHLHAVGRLSSTLAARLSAGPPALRPLPAHDTRPWY</sequence>
<reference evidence="3" key="1">
    <citation type="journal article" date="2019" name="Int. J. Syst. Evol. Microbiol.">
        <title>The Global Catalogue of Microorganisms (GCM) 10K type strain sequencing project: providing services to taxonomists for standard genome sequencing and annotation.</title>
        <authorList>
            <consortium name="The Broad Institute Genomics Platform"/>
            <consortium name="The Broad Institute Genome Sequencing Center for Infectious Disease"/>
            <person name="Wu L."/>
            <person name="Ma J."/>
        </authorList>
    </citation>
    <scope>NUCLEOTIDE SEQUENCE [LARGE SCALE GENOMIC DNA]</scope>
    <source>
        <strain evidence="3">JCM 4602</strain>
    </source>
</reference>
<name>A0ABQ3BGT2_9ACTN</name>
<dbReference type="EMBL" id="BMUW01000002">
    <property type="protein sequence ID" value="GGZ43634.1"/>
    <property type="molecule type" value="Genomic_DNA"/>
</dbReference>
<protein>
    <recommendedName>
        <fullName evidence="1">Aminoglycoside phosphotransferase domain-containing protein</fullName>
    </recommendedName>
</protein>
<organism evidence="2 3">
    <name type="scientific">Streptomyces rubiginosohelvolus</name>
    <dbReference type="NCBI Taxonomy" id="67362"/>
    <lineage>
        <taxon>Bacteria</taxon>
        <taxon>Bacillati</taxon>
        <taxon>Actinomycetota</taxon>
        <taxon>Actinomycetes</taxon>
        <taxon>Kitasatosporales</taxon>
        <taxon>Streptomycetaceae</taxon>
        <taxon>Streptomyces</taxon>
    </lineage>
</organism>
<accession>A0ABQ3BGT2</accession>
<comment type="caution">
    <text evidence="2">The sequence shown here is derived from an EMBL/GenBank/DDBJ whole genome shotgun (WGS) entry which is preliminary data.</text>
</comment>
<evidence type="ECO:0000313" key="3">
    <source>
        <dbReference type="Proteomes" id="UP000624183"/>
    </source>
</evidence>
<dbReference type="Gene3D" id="3.30.200.20">
    <property type="entry name" value="Phosphorylase Kinase, domain 1"/>
    <property type="match status" value="1"/>
</dbReference>
<gene>
    <name evidence="2" type="ORF">GCM10010328_17270</name>
</gene>